<sequence length="303" mass="33534">MDAPDSGTVSVKVEEDAASPTYHPAYPASPDTDITLRSSDGTLFAVSSLLLKLTWGFFKAMFSLPKEPASPNGPEPISMQESAEVIAGLLNLSFRLGQPPLDSIDTLETLLRAAEKYEVTSAVVMIRSALTSPVLEASPIRIYGIAYEHGWYKEATWASSKTLTLDLCSSEAVSDLSRTDGAAIMKLMTLHRNRRDLLRARLDDNDLFPYATTAQIVCYSCDEDVDNSPWQLMKYNFVSQMERDGISVDYLDGTVLEDIVDAKCPRCKRKIYNPVMVRKGLRDAIRELPAKVEVSCLVACMLF</sequence>
<dbReference type="Gene3D" id="3.30.710.10">
    <property type="entry name" value="Potassium Channel Kv1.1, Chain A"/>
    <property type="match status" value="1"/>
</dbReference>
<evidence type="ECO:0000256" key="1">
    <source>
        <dbReference type="SAM" id="MobiDB-lite"/>
    </source>
</evidence>
<proteinExistence type="predicted"/>
<dbReference type="RefSeq" id="XP_047777999.1">
    <property type="nucleotide sequence ID" value="XM_047920676.1"/>
</dbReference>
<name>A0ABQ8KDJ7_9APHY</name>
<evidence type="ECO:0008006" key="4">
    <source>
        <dbReference type="Google" id="ProtNLM"/>
    </source>
</evidence>
<accession>A0ABQ8KDJ7</accession>
<gene>
    <name evidence="2" type="ORF">C8Q71DRAFT_709377</name>
</gene>
<organism evidence="2 3">
    <name type="scientific">Rhodofomes roseus</name>
    <dbReference type="NCBI Taxonomy" id="34475"/>
    <lineage>
        <taxon>Eukaryota</taxon>
        <taxon>Fungi</taxon>
        <taxon>Dikarya</taxon>
        <taxon>Basidiomycota</taxon>
        <taxon>Agaricomycotina</taxon>
        <taxon>Agaricomycetes</taxon>
        <taxon>Polyporales</taxon>
        <taxon>Rhodofomes</taxon>
    </lineage>
</organism>
<comment type="caution">
    <text evidence="2">The sequence shown here is derived from an EMBL/GenBank/DDBJ whole genome shotgun (WGS) entry which is preliminary data.</text>
</comment>
<reference evidence="2 3" key="1">
    <citation type="journal article" date="2021" name="Environ. Microbiol.">
        <title>Gene family expansions and transcriptome signatures uncover fungal adaptations to wood decay.</title>
        <authorList>
            <person name="Hage H."/>
            <person name="Miyauchi S."/>
            <person name="Viragh M."/>
            <person name="Drula E."/>
            <person name="Min B."/>
            <person name="Chaduli D."/>
            <person name="Navarro D."/>
            <person name="Favel A."/>
            <person name="Norest M."/>
            <person name="Lesage-Meessen L."/>
            <person name="Balint B."/>
            <person name="Merenyi Z."/>
            <person name="de Eugenio L."/>
            <person name="Morin E."/>
            <person name="Martinez A.T."/>
            <person name="Baldrian P."/>
            <person name="Stursova M."/>
            <person name="Martinez M.J."/>
            <person name="Novotny C."/>
            <person name="Magnuson J.K."/>
            <person name="Spatafora J.W."/>
            <person name="Maurice S."/>
            <person name="Pangilinan J."/>
            <person name="Andreopoulos W."/>
            <person name="LaButti K."/>
            <person name="Hundley H."/>
            <person name="Na H."/>
            <person name="Kuo A."/>
            <person name="Barry K."/>
            <person name="Lipzen A."/>
            <person name="Henrissat B."/>
            <person name="Riley R."/>
            <person name="Ahrendt S."/>
            <person name="Nagy L.G."/>
            <person name="Grigoriev I.V."/>
            <person name="Martin F."/>
            <person name="Rosso M.N."/>
        </authorList>
    </citation>
    <scope>NUCLEOTIDE SEQUENCE [LARGE SCALE GENOMIC DNA]</scope>
    <source>
        <strain evidence="2 3">CIRM-BRFM 1785</strain>
    </source>
</reference>
<evidence type="ECO:0000313" key="2">
    <source>
        <dbReference type="EMBL" id="KAH9835622.1"/>
    </source>
</evidence>
<dbReference type="EMBL" id="JADCUA010000012">
    <property type="protein sequence ID" value="KAH9835622.1"/>
    <property type="molecule type" value="Genomic_DNA"/>
</dbReference>
<evidence type="ECO:0000313" key="3">
    <source>
        <dbReference type="Proteomes" id="UP000814176"/>
    </source>
</evidence>
<keyword evidence="3" id="KW-1185">Reference proteome</keyword>
<feature type="region of interest" description="Disordered" evidence="1">
    <location>
        <begin position="1"/>
        <end position="26"/>
    </location>
</feature>
<dbReference type="GeneID" id="72001408"/>
<dbReference type="InterPro" id="IPR011333">
    <property type="entry name" value="SKP1/BTB/POZ_sf"/>
</dbReference>
<dbReference type="Proteomes" id="UP000814176">
    <property type="component" value="Unassembled WGS sequence"/>
</dbReference>
<protein>
    <recommendedName>
        <fullName evidence="4">BTB domain-containing protein</fullName>
    </recommendedName>
</protein>